<evidence type="ECO:0000313" key="2">
    <source>
        <dbReference type="EMBL" id="OCS88587.1"/>
    </source>
</evidence>
<evidence type="ECO:0000256" key="1">
    <source>
        <dbReference type="SAM" id="Coils"/>
    </source>
</evidence>
<dbReference type="RefSeq" id="WP_066542380.1">
    <property type="nucleotide sequence ID" value="NZ_MASJ01000001.1"/>
</dbReference>
<keyword evidence="3" id="KW-1185">Reference proteome</keyword>
<dbReference type="Proteomes" id="UP000093199">
    <property type="component" value="Unassembled WGS sequence"/>
</dbReference>
<sequence>MNKHSVRSFGIATFLIGGLFYGAQTLNIALPGVTTIEQSTVAEKQVDALTAQLAEAQQTIDDLQSKQTADTSTEQPTVAAEDNEKTLYESKLIIYRGITSYDISKKLMDANIITNAIEFEMFLVNGGYHKRLQVGEYRLNSDMSYERIAEIITTP</sequence>
<evidence type="ECO:0008006" key="4">
    <source>
        <dbReference type="Google" id="ProtNLM"/>
    </source>
</evidence>
<dbReference type="Gene3D" id="3.30.1490.480">
    <property type="entry name" value="Endolytic murein transglycosylase"/>
    <property type="match status" value="1"/>
</dbReference>
<organism evidence="2 3">
    <name type="scientific">Caryophanon tenue</name>
    <dbReference type="NCBI Taxonomy" id="33978"/>
    <lineage>
        <taxon>Bacteria</taxon>
        <taxon>Bacillati</taxon>
        <taxon>Bacillota</taxon>
        <taxon>Bacilli</taxon>
        <taxon>Bacillales</taxon>
        <taxon>Caryophanaceae</taxon>
        <taxon>Caryophanon</taxon>
    </lineage>
</organism>
<protein>
    <recommendedName>
        <fullName evidence="4">Aminodeoxychorismate lyase</fullName>
    </recommendedName>
</protein>
<proteinExistence type="predicted"/>
<reference evidence="2 3" key="1">
    <citation type="submission" date="2016-07" db="EMBL/GenBank/DDBJ databases">
        <title>Caryophanon tenue genome sequencing.</title>
        <authorList>
            <person name="Verma A."/>
            <person name="Pal Y."/>
            <person name="Krishnamurthi S."/>
        </authorList>
    </citation>
    <scope>NUCLEOTIDE SEQUENCE [LARGE SCALE GENOMIC DNA]</scope>
    <source>
        <strain evidence="2 3">DSM 14152</strain>
    </source>
</reference>
<feature type="coiled-coil region" evidence="1">
    <location>
        <begin position="39"/>
        <end position="66"/>
    </location>
</feature>
<gene>
    <name evidence="2" type="ORF">A6M13_01710</name>
</gene>
<comment type="caution">
    <text evidence="2">The sequence shown here is derived from an EMBL/GenBank/DDBJ whole genome shotgun (WGS) entry which is preliminary data.</text>
</comment>
<dbReference type="AlphaFoldDB" id="A0A1C0YN42"/>
<name>A0A1C0YN42_9BACL</name>
<keyword evidence="1" id="KW-0175">Coiled coil</keyword>
<accession>A0A1C0YN42</accession>
<dbReference type="EMBL" id="MASJ01000001">
    <property type="protein sequence ID" value="OCS88587.1"/>
    <property type="molecule type" value="Genomic_DNA"/>
</dbReference>
<evidence type="ECO:0000313" key="3">
    <source>
        <dbReference type="Proteomes" id="UP000093199"/>
    </source>
</evidence>
<dbReference type="STRING" id="33978.A6M13_01710"/>
<dbReference type="OrthoDB" id="2138957at2"/>